<dbReference type="Proteomes" id="UP000887580">
    <property type="component" value="Unplaced"/>
</dbReference>
<sequence>MKIVVIGGCTEPLEEGCLKCCEIFDDNGNGSLIENVLNFPRRGSAFALNNEFIYVFGGCSGPGKHLKTIEKIDKSFEATVIENEIEAEGSCFAYCSINNSFFVAGGFNGIECLNSASLFTFLPCSQSSSFRLPTPLKNSAACKNPFNSNSILLFGGWDESRTLNSIFNVLLTDFTATMDALLPYHVEGHTTTLIDNSIIFLIGGYNGIKPISTISKFDKNGTQILDENLEIPRENHCTVFLEETREIWIIGGWNGNETIKIIERFKVSKNGDLKKLSNFSLNKARQKAGAVVFID</sequence>
<reference evidence="2" key="1">
    <citation type="submission" date="2022-11" db="UniProtKB">
        <authorList>
            <consortium name="WormBaseParasite"/>
        </authorList>
    </citation>
    <scope>IDENTIFICATION</scope>
</reference>
<evidence type="ECO:0000313" key="2">
    <source>
        <dbReference type="WBParaSite" id="PS1159_v2.g24290.t1"/>
    </source>
</evidence>
<evidence type="ECO:0000313" key="1">
    <source>
        <dbReference type="Proteomes" id="UP000887580"/>
    </source>
</evidence>
<dbReference type="WBParaSite" id="PS1159_v2.g24290.t1">
    <property type="protein sequence ID" value="PS1159_v2.g24290.t1"/>
    <property type="gene ID" value="PS1159_v2.g24290"/>
</dbReference>
<organism evidence="1 2">
    <name type="scientific">Panagrolaimus sp. PS1159</name>
    <dbReference type="NCBI Taxonomy" id="55785"/>
    <lineage>
        <taxon>Eukaryota</taxon>
        <taxon>Metazoa</taxon>
        <taxon>Ecdysozoa</taxon>
        <taxon>Nematoda</taxon>
        <taxon>Chromadorea</taxon>
        <taxon>Rhabditida</taxon>
        <taxon>Tylenchina</taxon>
        <taxon>Panagrolaimomorpha</taxon>
        <taxon>Panagrolaimoidea</taxon>
        <taxon>Panagrolaimidae</taxon>
        <taxon>Panagrolaimus</taxon>
    </lineage>
</organism>
<name>A0AC35G5P3_9BILA</name>
<protein>
    <submittedName>
        <fullName evidence="2">Kelch repeat-containing protein</fullName>
    </submittedName>
</protein>
<accession>A0AC35G5P3</accession>
<proteinExistence type="predicted"/>